<reference evidence="2" key="1">
    <citation type="submission" date="2022-11" db="UniProtKB">
        <authorList>
            <consortium name="WormBaseParasite"/>
        </authorList>
    </citation>
    <scope>IDENTIFICATION</scope>
</reference>
<dbReference type="WBParaSite" id="ES5_v2.g14811.t1">
    <property type="protein sequence ID" value="ES5_v2.g14811.t1"/>
    <property type="gene ID" value="ES5_v2.g14811"/>
</dbReference>
<evidence type="ECO:0000313" key="2">
    <source>
        <dbReference type="WBParaSite" id="ES5_v2.g14811.t1"/>
    </source>
</evidence>
<dbReference type="Proteomes" id="UP000887579">
    <property type="component" value="Unplaced"/>
</dbReference>
<organism evidence="1 2">
    <name type="scientific">Panagrolaimus sp. ES5</name>
    <dbReference type="NCBI Taxonomy" id="591445"/>
    <lineage>
        <taxon>Eukaryota</taxon>
        <taxon>Metazoa</taxon>
        <taxon>Ecdysozoa</taxon>
        <taxon>Nematoda</taxon>
        <taxon>Chromadorea</taxon>
        <taxon>Rhabditida</taxon>
        <taxon>Tylenchina</taxon>
        <taxon>Panagrolaimomorpha</taxon>
        <taxon>Panagrolaimoidea</taxon>
        <taxon>Panagrolaimidae</taxon>
        <taxon>Panagrolaimus</taxon>
    </lineage>
</organism>
<protein>
    <submittedName>
        <fullName evidence="2">Uncharacterized protein</fullName>
    </submittedName>
</protein>
<proteinExistence type="predicted"/>
<sequence>MPPKRTLEVIPEIPKRFRAAAALNQIRARSAMPEMSIGEAGAVCRSRPRASSVDRAVENREVQEAEWKFGRNKFGAPNTHLIVFEDGSSTFARVYSLYNKIYWRCMGCRRLENKATQRAHFVNEKLYVPAAKNHRCTPLKYDGIREEQEKREKKVTSNPDDNVEEPEEGPKVPKDNVQFNHPSSKWIRDKCDALGIEYSMDAYQIWGKCNIDLVTLVSLPEEVDSEPSTVYESISMLLTGTKSSAAKIEKALIKNFSSKYKLLGEFHNQNFAKMARKTLDNIIFSDQMTDFHFEFLARWLQCRIGIFEANQRQQTRATIFSRKKMSNNNNYLIEMK</sequence>
<accession>A0AC34FBX9</accession>
<evidence type="ECO:0000313" key="1">
    <source>
        <dbReference type="Proteomes" id="UP000887579"/>
    </source>
</evidence>
<name>A0AC34FBX9_9BILA</name>